<evidence type="ECO:0000259" key="5">
    <source>
        <dbReference type="PROSITE" id="PS51352"/>
    </source>
</evidence>
<dbReference type="PANTHER" id="PTHR42852:SF6">
    <property type="entry name" value="THIOL:DISULFIDE INTERCHANGE PROTEIN DSBE"/>
    <property type="match status" value="1"/>
</dbReference>
<sequence length="153" mass="17636">MNKIMIVVFLFSIGMQAQIKIGDQLPSFTLKNTLNQEVNSNEFKGKWILFDFWASWCAPCRIANKKMVKLYDEIDHNKLEIVGISVDKDEEKWKKAILKDKIKYAQLIDPKGFNAETALLFGVEELPTTFLFNSEGKLIAINPTEEEITNYIK</sequence>
<evidence type="ECO:0000256" key="4">
    <source>
        <dbReference type="ARBA" id="ARBA00023284"/>
    </source>
</evidence>
<dbReference type="PANTHER" id="PTHR42852">
    <property type="entry name" value="THIOL:DISULFIDE INTERCHANGE PROTEIN DSBE"/>
    <property type="match status" value="1"/>
</dbReference>
<accession>A0ABY4HM75</accession>
<dbReference type="InterPro" id="IPR000866">
    <property type="entry name" value="AhpC/TSA"/>
</dbReference>
<gene>
    <name evidence="6" type="ORF">LXD69_17365</name>
</gene>
<keyword evidence="4" id="KW-0676">Redox-active center</keyword>
<comment type="subcellular location">
    <subcellularLocation>
        <location evidence="1">Cell envelope</location>
    </subcellularLocation>
</comment>
<reference evidence="6" key="2">
    <citation type="submission" date="2022-04" db="EMBL/GenBank/DDBJ databases">
        <title>Complete Genome Sequence of Flavobacterium sediminilitoris YSM-43, Isolated from a Tidal Sediment.</title>
        <authorList>
            <person name="Lee P.A."/>
        </authorList>
    </citation>
    <scope>NUCLEOTIDE SEQUENCE</scope>
    <source>
        <strain evidence="6">YSM-43</strain>
    </source>
</reference>
<dbReference type="PROSITE" id="PS51352">
    <property type="entry name" value="THIOREDOXIN_2"/>
    <property type="match status" value="1"/>
</dbReference>
<dbReference type="EMBL" id="CP090145">
    <property type="protein sequence ID" value="UOX33790.1"/>
    <property type="molecule type" value="Genomic_DNA"/>
</dbReference>
<dbReference type="SUPFAM" id="SSF52833">
    <property type="entry name" value="Thioredoxin-like"/>
    <property type="match status" value="1"/>
</dbReference>
<protein>
    <submittedName>
        <fullName evidence="6">TlpA family protein disulfide reductase</fullName>
    </submittedName>
</protein>
<evidence type="ECO:0000313" key="6">
    <source>
        <dbReference type="EMBL" id="UOX33790.1"/>
    </source>
</evidence>
<evidence type="ECO:0000313" key="7">
    <source>
        <dbReference type="Proteomes" id="UP000830454"/>
    </source>
</evidence>
<dbReference type="InterPro" id="IPR013766">
    <property type="entry name" value="Thioredoxin_domain"/>
</dbReference>
<evidence type="ECO:0000256" key="2">
    <source>
        <dbReference type="ARBA" id="ARBA00022748"/>
    </source>
</evidence>
<keyword evidence="7" id="KW-1185">Reference proteome</keyword>
<proteinExistence type="predicted"/>
<dbReference type="RefSeq" id="WP_246916313.1">
    <property type="nucleotide sequence ID" value="NZ_CP090145.1"/>
</dbReference>
<organism evidence="6 7">
    <name type="scientific">Flavobacterium sediminilitoris</name>
    <dbReference type="NCBI Taxonomy" id="2024526"/>
    <lineage>
        <taxon>Bacteria</taxon>
        <taxon>Pseudomonadati</taxon>
        <taxon>Bacteroidota</taxon>
        <taxon>Flavobacteriia</taxon>
        <taxon>Flavobacteriales</taxon>
        <taxon>Flavobacteriaceae</taxon>
        <taxon>Flavobacterium</taxon>
    </lineage>
</organism>
<evidence type="ECO:0000256" key="3">
    <source>
        <dbReference type="ARBA" id="ARBA00023157"/>
    </source>
</evidence>
<dbReference type="InterPro" id="IPR050553">
    <property type="entry name" value="Thioredoxin_ResA/DsbE_sf"/>
</dbReference>
<dbReference type="CDD" id="cd02966">
    <property type="entry name" value="TlpA_like_family"/>
    <property type="match status" value="1"/>
</dbReference>
<name>A0ABY4HM75_9FLAO</name>
<evidence type="ECO:0000256" key="1">
    <source>
        <dbReference type="ARBA" id="ARBA00004196"/>
    </source>
</evidence>
<feature type="domain" description="Thioredoxin" evidence="5">
    <location>
        <begin position="19"/>
        <end position="153"/>
    </location>
</feature>
<keyword evidence="2" id="KW-0201">Cytochrome c-type biogenesis</keyword>
<reference evidence="6" key="1">
    <citation type="submission" date="2021-12" db="EMBL/GenBank/DDBJ databases">
        <authorList>
            <person name="Cha I.-T."/>
            <person name="Lee K.-E."/>
            <person name="Park S.-J."/>
        </authorList>
    </citation>
    <scope>NUCLEOTIDE SEQUENCE</scope>
    <source>
        <strain evidence="6">YSM-43</strain>
    </source>
</reference>
<dbReference type="Gene3D" id="3.40.30.10">
    <property type="entry name" value="Glutaredoxin"/>
    <property type="match status" value="1"/>
</dbReference>
<keyword evidence="3" id="KW-1015">Disulfide bond</keyword>
<dbReference type="Pfam" id="PF00578">
    <property type="entry name" value="AhpC-TSA"/>
    <property type="match status" value="1"/>
</dbReference>
<dbReference type="InterPro" id="IPR036249">
    <property type="entry name" value="Thioredoxin-like_sf"/>
</dbReference>
<dbReference type="Proteomes" id="UP000830454">
    <property type="component" value="Chromosome"/>
</dbReference>